<feature type="transmembrane region" description="Helical" evidence="1">
    <location>
        <begin position="173"/>
        <end position="190"/>
    </location>
</feature>
<reference evidence="3" key="1">
    <citation type="submission" date="2015-02" db="EMBL/GenBank/DDBJ databases">
        <title>Description and complete genome sequence of the first cultured representative of the subdivision 5 of the Verrucomicrobia phylum.</title>
        <authorList>
            <person name="Spring S."/>
            <person name="Bunk B."/>
            <person name="Sproer C."/>
            <person name="Klenk H.-P."/>
        </authorList>
    </citation>
    <scope>NUCLEOTIDE SEQUENCE [LARGE SCALE GENOMIC DNA]</scope>
    <source>
        <strain evidence="3">L21-Fru-AB</strain>
    </source>
</reference>
<dbReference type="InterPro" id="IPR011672">
    <property type="entry name" value="DUF1614"/>
</dbReference>
<dbReference type="PATRIC" id="fig|1609981.3.peg.1570"/>
<feature type="transmembrane region" description="Helical" evidence="1">
    <location>
        <begin position="121"/>
        <end position="140"/>
    </location>
</feature>
<feature type="transmembrane region" description="Helical" evidence="1">
    <location>
        <begin position="202"/>
        <end position="224"/>
    </location>
</feature>
<proteinExistence type="predicted"/>
<reference evidence="2 3" key="2">
    <citation type="journal article" date="2016" name="ISME J.">
        <title>Characterization of the first cultured representative of Verrucomicrobia subdivision 5 indicates the proposal of a novel phylum.</title>
        <authorList>
            <person name="Spring S."/>
            <person name="Bunk B."/>
            <person name="Sproer C."/>
            <person name="Schumann P."/>
            <person name="Rohde M."/>
            <person name="Tindall B.J."/>
            <person name="Klenk H.P."/>
        </authorList>
    </citation>
    <scope>NUCLEOTIDE SEQUENCE [LARGE SCALE GENOMIC DNA]</scope>
    <source>
        <strain evidence="2 3">L21-Fru-AB</strain>
    </source>
</reference>
<feature type="transmembrane region" description="Helical" evidence="1">
    <location>
        <begin position="89"/>
        <end position="109"/>
    </location>
</feature>
<keyword evidence="1" id="KW-0812">Transmembrane</keyword>
<dbReference type="AlphaFoldDB" id="A0A0G3EH62"/>
<feature type="transmembrane region" description="Helical" evidence="1">
    <location>
        <begin position="147"/>
        <end position="167"/>
    </location>
</feature>
<keyword evidence="3" id="KW-1185">Reference proteome</keyword>
<keyword evidence="1" id="KW-1133">Transmembrane helix</keyword>
<evidence type="ECO:0000256" key="1">
    <source>
        <dbReference type="SAM" id="Phobius"/>
    </source>
</evidence>
<dbReference type="EMBL" id="CP010904">
    <property type="protein sequence ID" value="AKJ64757.1"/>
    <property type="molecule type" value="Genomic_DNA"/>
</dbReference>
<dbReference type="Pfam" id="PF07758">
    <property type="entry name" value="DUF1614"/>
    <property type="match status" value="1"/>
</dbReference>
<accession>A0A0G3EH62</accession>
<protein>
    <submittedName>
        <fullName evidence="2">Putative membrane protein</fullName>
    </submittedName>
</protein>
<dbReference type="KEGG" id="vbl:L21SP4_01512"/>
<dbReference type="Proteomes" id="UP000035268">
    <property type="component" value="Chromosome"/>
</dbReference>
<sequence>MVRLGCLSLILFFVLILLFPLFLADIMSTALMRLGLSPRTSLLLVVGIFVGGMMNIPVKKIPRDEVYEINPSGLLGLDRLFHHSAALRPYTLIAVNVGGCVIPVLIAAYELLRLAGLPGGVLMTGLVGIALNTAVCYYLARPVSGIGIAMPAFVPGLVAAAYALLFAPEAAPAVAFTAGVLGPLIGADLLHLREIGRVSTGFASIGGAGTFDGIVISGLLAALLA</sequence>
<name>A0A0G3EH62_9BACT</name>
<feature type="transmembrane region" description="Helical" evidence="1">
    <location>
        <begin position="40"/>
        <end position="58"/>
    </location>
</feature>
<evidence type="ECO:0000313" key="3">
    <source>
        <dbReference type="Proteomes" id="UP000035268"/>
    </source>
</evidence>
<evidence type="ECO:0000313" key="2">
    <source>
        <dbReference type="EMBL" id="AKJ64757.1"/>
    </source>
</evidence>
<organism evidence="2 3">
    <name type="scientific">Kiritimatiella glycovorans</name>
    <dbReference type="NCBI Taxonomy" id="1307763"/>
    <lineage>
        <taxon>Bacteria</taxon>
        <taxon>Pseudomonadati</taxon>
        <taxon>Kiritimatiellota</taxon>
        <taxon>Kiritimatiellia</taxon>
        <taxon>Kiritimatiellales</taxon>
        <taxon>Kiritimatiellaceae</taxon>
        <taxon>Kiritimatiella</taxon>
    </lineage>
</organism>
<dbReference type="RefSeq" id="WP_052882054.1">
    <property type="nucleotide sequence ID" value="NZ_CP010904.1"/>
</dbReference>
<gene>
    <name evidence="2" type="ORF">L21SP4_01512</name>
</gene>
<keyword evidence="1" id="KW-0472">Membrane</keyword>
<dbReference type="OrthoDB" id="9782559at2"/>